<feature type="compositionally biased region" description="Acidic residues" evidence="1">
    <location>
        <begin position="91"/>
        <end position="106"/>
    </location>
</feature>
<evidence type="ECO:0000256" key="1">
    <source>
        <dbReference type="SAM" id="MobiDB-lite"/>
    </source>
</evidence>
<dbReference type="Proteomes" id="UP000095038">
    <property type="component" value="Unassembled WGS sequence"/>
</dbReference>
<evidence type="ECO:0000313" key="3">
    <source>
        <dbReference type="Proteomes" id="UP000095038"/>
    </source>
</evidence>
<dbReference type="EMBL" id="KV454487">
    <property type="protein sequence ID" value="ODV59277.1"/>
    <property type="molecule type" value="Genomic_DNA"/>
</dbReference>
<name>A0A1D2VCS6_9ASCO</name>
<keyword evidence="3" id="KW-1185">Reference proteome</keyword>
<protein>
    <submittedName>
        <fullName evidence="2">Uncharacterized protein</fullName>
    </submittedName>
</protein>
<dbReference type="RefSeq" id="XP_020045584.1">
    <property type="nucleotide sequence ID" value="XM_020195217.1"/>
</dbReference>
<evidence type="ECO:0000313" key="2">
    <source>
        <dbReference type="EMBL" id="ODV59277.1"/>
    </source>
</evidence>
<gene>
    <name evidence="2" type="ORF">ASCRUDRAFT_9669</name>
</gene>
<proteinExistence type="predicted"/>
<feature type="region of interest" description="Disordered" evidence="1">
    <location>
        <begin position="91"/>
        <end position="141"/>
    </location>
</feature>
<sequence length="764" mass="89128">MNPLDDTSFYLLNPLFCDIYKNFYDAILKLSILSNNFNSYLSEKSSYFNQSNNNNSLCSDLLDLSQILNVDIDINFILNVNNNLSTNEIDTNNDIDNNNDNDNDIDNDNHIDENDNHIDENDNENENDNDNDNDNDNNNNNNYNNDIKCYIDANKILYNTLSTKIEIESPRFLHLTNNNDNESKILILQFEKIVSDLSNSLNILNDLKLKIDKNLNDFIIKDNNSNTNTTANANANANFSNNISNNIEIFHNQTNNKIFNQNINHLYYSLPFKNYLEFNIIYLPLKLFKSQILDYFLYIRDNISTNHESWKIVNFRLLYLTVYKIILFFEYSSNLIKKITLQSKSDNINIDVINNINNIKNINNIGNTRFIKFPDFNSLIKQYIIESEILKTNLLQIETISNNITQRPPYNLMNNIYSLCLAERKKNLYNNNDSNNNNIITKIDSNFNINNPLINTHNSNIIKQNVTNYTDDKYYNNFFGDFVSQFYQLQPIFEFIINILFNYQVRYLERIKKILLNSGLSFDNNDNIILNENENINELNNADIQNLSIIFCTISGNFKNSIAILRENMVKIEDSYYYSDYQTTNYQKFMTLKIIPLALLRSWIIFDNSYRYIISVSDTFEKISNSSPVDCNKPVLLPALNINYDLPTFDNSDQIPISQSTLPSNISIINNLAKLIHEFFYSLNFITPGVRHKLSELSYGKLEFLHCLSSLSHNINEKRNIPKIKASLDEVKTDIIRDFDDLVTLIETEDNISELSNFLILYPK</sequence>
<dbReference type="InParanoid" id="A0A1D2VCS6"/>
<dbReference type="AlphaFoldDB" id="A0A1D2VCS6"/>
<feature type="compositionally biased region" description="Basic and acidic residues" evidence="1">
    <location>
        <begin position="107"/>
        <end position="120"/>
    </location>
</feature>
<reference evidence="3" key="1">
    <citation type="submission" date="2016-05" db="EMBL/GenBank/DDBJ databases">
        <title>Comparative genomics of biotechnologically important yeasts.</title>
        <authorList>
            <consortium name="DOE Joint Genome Institute"/>
            <person name="Riley R."/>
            <person name="Haridas S."/>
            <person name="Wolfe K.H."/>
            <person name="Lopes M.R."/>
            <person name="Hittinger C.T."/>
            <person name="Goker M."/>
            <person name="Salamov A."/>
            <person name="Wisecaver J."/>
            <person name="Long T.M."/>
            <person name="Aerts A.L."/>
            <person name="Barry K."/>
            <person name="Choi C."/>
            <person name="Clum A."/>
            <person name="Coughlan A.Y."/>
            <person name="Deshpande S."/>
            <person name="Douglass A.P."/>
            <person name="Hanson S.J."/>
            <person name="Klenk H.-P."/>
            <person name="Labutti K."/>
            <person name="Lapidus A."/>
            <person name="Lindquist E."/>
            <person name="Lipzen A."/>
            <person name="Meier-Kolthoff J.P."/>
            <person name="Ohm R.A."/>
            <person name="Otillar R.P."/>
            <person name="Pangilinan J."/>
            <person name="Peng Y."/>
            <person name="Rokas A."/>
            <person name="Rosa C.A."/>
            <person name="Scheuner C."/>
            <person name="Sibirny A.A."/>
            <person name="Slot J.C."/>
            <person name="Stielow J.B."/>
            <person name="Sun H."/>
            <person name="Kurtzman C.P."/>
            <person name="Blackwell M."/>
            <person name="Grigoriev I.V."/>
            <person name="Jeffries T.W."/>
        </authorList>
    </citation>
    <scope>NUCLEOTIDE SEQUENCE [LARGE SCALE GENOMIC DNA]</scope>
    <source>
        <strain evidence="3">DSM 1968</strain>
    </source>
</reference>
<dbReference type="GeneID" id="30968853"/>
<accession>A0A1D2VCS6</accession>
<organism evidence="2 3">
    <name type="scientific">Ascoidea rubescens DSM 1968</name>
    <dbReference type="NCBI Taxonomy" id="1344418"/>
    <lineage>
        <taxon>Eukaryota</taxon>
        <taxon>Fungi</taxon>
        <taxon>Dikarya</taxon>
        <taxon>Ascomycota</taxon>
        <taxon>Saccharomycotina</taxon>
        <taxon>Saccharomycetes</taxon>
        <taxon>Ascoideaceae</taxon>
        <taxon>Ascoidea</taxon>
    </lineage>
</organism>
<feature type="compositionally biased region" description="Acidic residues" evidence="1">
    <location>
        <begin position="121"/>
        <end position="135"/>
    </location>
</feature>